<keyword evidence="17" id="KW-0804">Transcription</keyword>
<feature type="region of interest" description="Disordered" evidence="22">
    <location>
        <begin position="75"/>
        <end position="95"/>
    </location>
</feature>
<dbReference type="GO" id="GO:0015078">
    <property type="term" value="F:proton transmembrane transporter activity"/>
    <property type="evidence" value="ECO:0007669"/>
    <property type="project" value="InterPro"/>
</dbReference>
<evidence type="ECO:0000256" key="3">
    <source>
        <dbReference type="ARBA" id="ARBA00004141"/>
    </source>
</evidence>
<evidence type="ECO:0000313" key="24">
    <source>
        <dbReference type="EMBL" id="CAI9770333.1"/>
    </source>
</evidence>
<dbReference type="InterPro" id="IPR020537">
    <property type="entry name" value="ATP_synth_F0_csu_DDCD_BS"/>
</dbReference>
<evidence type="ECO:0000256" key="5">
    <source>
        <dbReference type="ARBA" id="ARBA00011648"/>
    </source>
</evidence>
<dbReference type="AlphaFoldDB" id="A0AAD1ZIE1"/>
<protein>
    <recommendedName>
        <fullName evidence="6">ATP synthase subunit C, plastid</fullName>
    </recommendedName>
    <alternativeName>
        <fullName evidence="21">ATP synthase F0 sector subunit C</fullName>
    </alternativeName>
</protein>
<dbReference type="PRINTS" id="PR00124">
    <property type="entry name" value="ATPASEC"/>
</dbReference>
<evidence type="ECO:0000313" key="25">
    <source>
        <dbReference type="Proteomes" id="UP000834106"/>
    </source>
</evidence>
<evidence type="ECO:0000256" key="11">
    <source>
        <dbReference type="ARBA" id="ARBA00022989"/>
    </source>
</evidence>
<keyword evidence="9" id="KW-0812">Transmembrane</keyword>
<dbReference type="HAMAP" id="MF_01396">
    <property type="entry name" value="ATP_synth_c_bact"/>
    <property type="match status" value="1"/>
</dbReference>
<comment type="subunit">
    <text evidence="5">F-type ATPases have 2 components, CF(1) - the catalytic core - and CF(0) - the membrane proton channel. CF(1) has five subunits: alpha(3), beta(3), gamma(1), delta(1), epsilon(1). CF(0) has three main subunits: a, b and c.</text>
</comment>
<dbReference type="Gene3D" id="4.10.280.10">
    <property type="entry name" value="Helix-loop-helix DNA-binding domain"/>
    <property type="match status" value="1"/>
</dbReference>
<evidence type="ECO:0000256" key="10">
    <source>
        <dbReference type="ARBA" id="ARBA00022781"/>
    </source>
</evidence>
<keyword evidence="16" id="KW-0472">Membrane</keyword>
<feature type="compositionally biased region" description="Polar residues" evidence="22">
    <location>
        <begin position="273"/>
        <end position="283"/>
    </location>
</feature>
<keyword evidence="13" id="KW-0406">Ion transport</keyword>
<evidence type="ECO:0000256" key="7">
    <source>
        <dbReference type="ARBA" id="ARBA00022448"/>
    </source>
</evidence>
<dbReference type="GO" id="GO:0005634">
    <property type="term" value="C:nucleus"/>
    <property type="evidence" value="ECO:0007669"/>
    <property type="project" value="UniProtKB-SubCell"/>
</dbReference>
<dbReference type="Gene3D" id="1.20.20.10">
    <property type="entry name" value="F1F0 ATP synthase subunit C"/>
    <property type="match status" value="1"/>
</dbReference>
<accession>A0AAD1ZIE1</accession>
<keyword evidence="11" id="KW-1133">Transmembrane helix</keyword>
<dbReference type="InterPro" id="IPR035921">
    <property type="entry name" value="F/V-ATP_Csub_sf"/>
</dbReference>
<dbReference type="GO" id="GO:0046983">
    <property type="term" value="F:protein dimerization activity"/>
    <property type="evidence" value="ECO:0007669"/>
    <property type="project" value="InterPro"/>
</dbReference>
<feature type="compositionally biased region" description="Polar residues" evidence="22">
    <location>
        <begin position="130"/>
        <end position="140"/>
    </location>
</feature>
<feature type="domain" description="BHLH" evidence="23">
    <location>
        <begin position="354"/>
        <end position="403"/>
    </location>
</feature>
<dbReference type="PANTHER" id="PTHR45855">
    <property type="entry name" value="TRANSCRIPTION FACTOR PIF1-RELATED"/>
    <property type="match status" value="1"/>
</dbReference>
<dbReference type="SUPFAM" id="SSF81333">
    <property type="entry name" value="F1F0 ATP synthase subunit C"/>
    <property type="match status" value="1"/>
</dbReference>
<evidence type="ECO:0000256" key="14">
    <source>
        <dbReference type="ARBA" id="ARBA00023121"/>
    </source>
</evidence>
<keyword evidence="7" id="KW-0813">Transport</keyword>
<evidence type="ECO:0000256" key="16">
    <source>
        <dbReference type="ARBA" id="ARBA00023136"/>
    </source>
</evidence>
<dbReference type="Pfam" id="PF00137">
    <property type="entry name" value="ATP-synt_C"/>
    <property type="match status" value="1"/>
</dbReference>
<evidence type="ECO:0000256" key="4">
    <source>
        <dbReference type="ARBA" id="ARBA00006704"/>
    </source>
</evidence>
<evidence type="ECO:0000256" key="22">
    <source>
        <dbReference type="SAM" id="MobiDB-lite"/>
    </source>
</evidence>
<name>A0AAD1ZIE1_9LAMI</name>
<sequence>MNPLISAASVIAAGLAVGLASIGPGVGQGTAAGQAVEGIARQPEAEGKIRGTLLLSLAFMEALTIYGLMNQCVPSSEHDENPTTPRIALPAPSNSNSLTTHVPSLDYEVAELTWENGQLAMHGLGPSRVPNKTTTNSSPAKYTWDKPRAGGTLESIVNQATRLQESKSTMDGGGIGGCELVKWIDNHRSLVNHAVGASVADFLVPCTNNMGRNDNQETSATQVMESVSGIGTCVVGCSTGVGSCSGAGATTLRGSRMVRVGMNNSHKWPRPEQSMSGRESCQVTLDTSDKELGARFTSTASLGSPENTSSAKDCTKTAEDLDSVCHSISRTEAGDEERKKKGHGKSSVSTKRSRAAAIHNQSERKRRDKINQRMKTLQKLVPNSSKVDKASMLDEVIEYLKQLQAQVQMMSRMNMSPMMLPLAMQQQLQMPMMSPMGMAGMGMAQMGMGFMDINTIGCAGMPPVVSPPPAAYVPVPSWDNPGDRLPPTSVMPVDPLSTFLACHSQPMNIDAYSRMATLYQQFQQQNGPGSKN</sequence>
<dbReference type="GO" id="GO:0015986">
    <property type="term" value="P:proton motive force-driven ATP synthesis"/>
    <property type="evidence" value="ECO:0007669"/>
    <property type="project" value="InterPro"/>
</dbReference>
<evidence type="ECO:0000256" key="8">
    <source>
        <dbReference type="ARBA" id="ARBA00022547"/>
    </source>
</evidence>
<evidence type="ECO:0000256" key="19">
    <source>
        <dbReference type="ARBA" id="ARBA00023310"/>
    </source>
</evidence>
<dbReference type="SUPFAM" id="SSF47459">
    <property type="entry name" value="HLH, helix-loop-helix DNA-binding domain"/>
    <property type="match status" value="1"/>
</dbReference>
<dbReference type="InterPro" id="IPR002379">
    <property type="entry name" value="ATPase_proteolipid_c-like_dom"/>
</dbReference>
<evidence type="ECO:0000256" key="12">
    <source>
        <dbReference type="ARBA" id="ARBA00023015"/>
    </source>
</evidence>
<dbReference type="CDD" id="cd11445">
    <property type="entry name" value="bHLH_AtPIF_like"/>
    <property type="match status" value="1"/>
</dbReference>
<keyword evidence="12" id="KW-0805">Transcription regulation</keyword>
<organism evidence="24 25">
    <name type="scientific">Fraxinus pennsylvanica</name>
    <dbReference type="NCBI Taxonomy" id="56036"/>
    <lineage>
        <taxon>Eukaryota</taxon>
        <taxon>Viridiplantae</taxon>
        <taxon>Streptophyta</taxon>
        <taxon>Embryophyta</taxon>
        <taxon>Tracheophyta</taxon>
        <taxon>Spermatophyta</taxon>
        <taxon>Magnoliopsida</taxon>
        <taxon>eudicotyledons</taxon>
        <taxon>Gunneridae</taxon>
        <taxon>Pentapetalae</taxon>
        <taxon>asterids</taxon>
        <taxon>lamiids</taxon>
        <taxon>Lamiales</taxon>
        <taxon>Oleaceae</taxon>
        <taxon>Oleeae</taxon>
        <taxon>Fraxinus</taxon>
    </lineage>
</organism>
<dbReference type="NCBIfam" id="TIGR01260">
    <property type="entry name" value="ATP_synt_c"/>
    <property type="match status" value="1"/>
</dbReference>
<dbReference type="SMART" id="SM00353">
    <property type="entry name" value="HLH"/>
    <property type="match status" value="1"/>
</dbReference>
<gene>
    <name evidence="24" type="ORF">FPE_LOCUS17630</name>
</gene>
<keyword evidence="14" id="KW-0446">Lipid-binding</keyword>
<dbReference type="FunFam" id="1.20.20.10:FF:000001">
    <property type="entry name" value="ATP synthase subunit c, chloroplastic"/>
    <property type="match status" value="1"/>
</dbReference>
<dbReference type="PROSITE" id="PS00605">
    <property type="entry name" value="ATPASE_C"/>
    <property type="match status" value="1"/>
</dbReference>
<dbReference type="GO" id="GO:0008289">
    <property type="term" value="F:lipid binding"/>
    <property type="evidence" value="ECO:0007669"/>
    <property type="project" value="UniProtKB-KW"/>
</dbReference>
<comment type="similarity">
    <text evidence="4">Belongs to the ATPase C chain family.</text>
</comment>
<evidence type="ECO:0000256" key="21">
    <source>
        <dbReference type="ARBA" id="ARBA00032869"/>
    </source>
</evidence>
<comment type="subcellular location">
    <subcellularLocation>
        <location evidence="3">Membrane</location>
        <topology evidence="3">Multi-pass membrane protein</topology>
    </subcellularLocation>
    <subcellularLocation>
        <location evidence="2">Nucleus</location>
    </subcellularLocation>
</comment>
<evidence type="ECO:0000256" key="17">
    <source>
        <dbReference type="ARBA" id="ARBA00023163"/>
    </source>
</evidence>
<evidence type="ECO:0000256" key="18">
    <source>
        <dbReference type="ARBA" id="ARBA00023242"/>
    </source>
</evidence>
<dbReference type="InterPro" id="IPR000454">
    <property type="entry name" value="ATP_synth_F0_csu"/>
</dbReference>
<feature type="compositionally biased region" description="Polar residues" evidence="22">
    <location>
        <begin position="296"/>
        <end position="312"/>
    </location>
</feature>
<dbReference type="GO" id="GO:0003677">
    <property type="term" value="F:DNA binding"/>
    <property type="evidence" value="ECO:0007669"/>
    <property type="project" value="UniProtKB-KW"/>
</dbReference>
<dbReference type="GO" id="GO:0045259">
    <property type="term" value="C:proton-transporting ATP synthase complex"/>
    <property type="evidence" value="ECO:0007669"/>
    <property type="project" value="UniProtKB-KW"/>
</dbReference>
<evidence type="ECO:0000256" key="20">
    <source>
        <dbReference type="ARBA" id="ARBA00025198"/>
    </source>
</evidence>
<dbReference type="InterPro" id="IPR011598">
    <property type="entry name" value="bHLH_dom"/>
</dbReference>
<keyword evidence="19" id="KW-0066">ATP synthesis</keyword>
<dbReference type="InterPro" id="IPR005953">
    <property type="entry name" value="ATP_synth_csu_bac/chlpt"/>
</dbReference>
<dbReference type="Proteomes" id="UP000834106">
    <property type="component" value="Chromosome 10"/>
</dbReference>
<dbReference type="GO" id="GO:0009536">
    <property type="term" value="C:plastid"/>
    <property type="evidence" value="ECO:0007669"/>
    <property type="project" value="UniProtKB-ARBA"/>
</dbReference>
<dbReference type="Pfam" id="PF00010">
    <property type="entry name" value="HLH"/>
    <property type="match status" value="1"/>
</dbReference>
<keyword evidence="25" id="KW-1185">Reference proteome</keyword>
<dbReference type="CDD" id="cd18183">
    <property type="entry name" value="ATP-synt_Fo_c_ATPH"/>
    <property type="match status" value="1"/>
</dbReference>
<evidence type="ECO:0000256" key="13">
    <source>
        <dbReference type="ARBA" id="ARBA00023065"/>
    </source>
</evidence>
<evidence type="ECO:0000256" key="6">
    <source>
        <dbReference type="ARBA" id="ARBA00020939"/>
    </source>
</evidence>
<dbReference type="InterPro" id="IPR038662">
    <property type="entry name" value="ATP_synth_F0_csu_sf"/>
</dbReference>
<dbReference type="PANTHER" id="PTHR45855:SF23">
    <property type="entry name" value="TRANSCRIPTION FACTOR MEE8-RELATED"/>
    <property type="match status" value="1"/>
</dbReference>
<keyword evidence="18" id="KW-0539">Nucleus</keyword>
<dbReference type="InterPro" id="IPR031066">
    <property type="entry name" value="bHLH_ALC-like_plant"/>
</dbReference>
<evidence type="ECO:0000256" key="15">
    <source>
        <dbReference type="ARBA" id="ARBA00023125"/>
    </source>
</evidence>
<evidence type="ECO:0000256" key="1">
    <source>
        <dbReference type="ARBA" id="ARBA00002351"/>
    </source>
</evidence>
<evidence type="ECO:0000259" key="23">
    <source>
        <dbReference type="PROSITE" id="PS50888"/>
    </source>
</evidence>
<dbReference type="FunFam" id="4.10.280.10:FF:000059">
    <property type="entry name" value="transcription factor UNE10 isoform X1"/>
    <property type="match status" value="1"/>
</dbReference>
<proteinExistence type="inferred from homology"/>
<keyword evidence="8" id="KW-0138">CF(0)</keyword>
<comment type="function">
    <text evidence="1">This protein is one of the chains of the nonenzymatic membrane component (F0) of mitochondrial ATPase.</text>
</comment>
<dbReference type="GO" id="GO:0033177">
    <property type="term" value="C:proton-transporting two-sector ATPase complex, proton-transporting domain"/>
    <property type="evidence" value="ECO:0007669"/>
    <property type="project" value="InterPro"/>
</dbReference>
<feature type="region of interest" description="Disordered" evidence="22">
    <location>
        <begin position="296"/>
        <end position="316"/>
    </location>
</feature>
<feature type="region of interest" description="Disordered" evidence="22">
    <location>
        <begin position="123"/>
        <end position="147"/>
    </location>
</feature>
<dbReference type="EMBL" id="OU503045">
    <property type="protein sequence ID" value="CAI9770333.1"/>
    <property type="molecule type" value="Genomic_DNA"/>
</dbReference>
<feature type="region of interest" description="Disordered" evidence="22">
    <location>
        <begin position="264"/>
        <end position="283"/>
    </location>
</feature>
<keyword evidence="10" id="KW-0375">Hydrogen ion transport</keyword>
<dbReference type="InterPro" id="IPR047265">
    <property type="entry name" value="PIF1-like_bHLH"/>
</dbReference>
<feature type="region of interest" description="Disordered" evidence="22">
    <location>
        <begin position="328"/>
        <end position="369"/>
    </location>
</feature>
<evidence type="ECO:0000256" key="9">
    <source>
        <dbReference type="ARBA" id="ARBA00022692"/>
    </source>
</evidence>
<reference evidence="24" key="1">
    <citation type="submission" date="2023-05" db="EMBL/GenBank/DDBJ databases">
        <authorList>
            <person name="Huff M."/>
        </authorList>
    </citation>
    <scope>NUCLEOTIDE SEQUENCE</scope>
</reference>
<dbReference type="PROSITE" id="PS50888">
    <property type="entry name" value="BHLH"/>
    <property type="match status" value="1"/>
</dbReference>
<dbReference type="InterPro" id="IPR036638">
    <property type="entry name" value="HLH_DNA-bd_sf"/>
</dbReference>
<evidence type="ECO:0000256" key="2">
    <source>
        <dbReference type="ARBA" id="ARBA00004123"/>
    </source>
</evidence>
<comment type="function">
    <text evidence="20">F(1)F(0) ATP synthase produces ATP from ADP in the presence of a proton or sodium gradient. F-type ATPases consist of two structural domains, F(1) containing the extramembraneous catalytic core and F(0) containing the membrane proton channel, linked together by a central stalk and a peripheral stalk. During catalysis, ATP synthesis in the catalytic domain of F(1) is coupled via a rotary mechanism of the central stalk subunits to proton translocation.</text>
</comment>
<dbReference type="NCBIfam" id="NF005608">
    <property type="entry name" value="PRK07354.1"/>
    <property type="match status" value="1"/>
</dbReference>
<keyword evidence="15" id="KW-0238">DNA-binding</keyword>